<reference evidence="2" key="1">
    <citation type="journal article" date="2021" name="PeerJ">
        <title>Extensive microbial diversity within the chicken gut microbiome revealed by metagenomics and culture.</title>
        <authorList>
            <person name="Gilroy R."/>
            <person name="Ravi A."/>
            <person name="Getino M."/>
            <person name="Pursley I."/>
            <person name="Horton D.L."/>
            <person name="Alikhan N.F."/>
            <person name="Baker D."/>
            <person name="Gharbi K."/>
            <person name="Hall N."/>
            <person name="Watson M."/>
            <person name="Adriaenssens E.M."/>
            <person name="Foster-Nyarko E."/>
            <person name="Jarju S."/>
            <person name="Secka A."/>
            <person name="Antonio M."/>
            <person name="Oren A."/>
            <person name="Chaudhuri R.R."/>
            <person name="La Ragione R."/>
            <person name="Hildebrand F."/>
            <person name="Pallen M.J."/>
        </authorList>
    </citation>
    <scope>NUCLEOTIDE SEQUENCE</scope>
    <source>
        <strain evidence="2">5790</strain>
    </source>
</reference>
<organism evidence="2 3">
    <name type="scientific">Candidatus Monoglobus merdigallinarum</name>
    <dbReference type="NCBI Taxonomy" id="2838698"/>
    <lineage>
        <taxon>Bacteria</taxon>
        <taxon>Bacillati</taxon>
        <taxon>Bacillota</taxon>
        <taxon>Clostridia</taxon>
        <taxon>Monoglobales</taxon>
        <taxon>Monoglobaceae</taxon>
        <taxon>Monoglobus</taxon>
    </lineage>
</organism>
<accession>A0A9D1PP05</accession>
<dbReference type="AlphaFoldDB" id="A0A9D1PP05"/>
<evidence type="ECO:0000256" key="1">
    <source>
        <dbReference type="SAM" id="Phobius"/>
    </source>
</evidence>
<protein>
    <submittedName>
        <fullName evidence="2">Uncharacterized protein</fullName>
    </submittedName>
</protein>
<gene>
    <name evidence="2" type="ORF">H9900_00390</name>
</gene>
<evidence type="ECO:0000313" key="3">
    <source>
        <dbReference type="Proteomes" id="UP000824162"/>
    </source>
</evidence>
<feature type="transmembrane region" description="Helical" evidence="1">
    <location>
        <begin position="73"/>
        <end position="91"/>
    </location>
</feature>
<proteinExistence type="predicted"/>
<comment type="caution">
    <text evidence="2">The sequence shown here is derived from an EMBL/GenBank/DDBJ whole genome shotgun (WGS) entry which is preliminary data.</text>
</comment>
<keyword evidence="1" id="KW-0472">Membrane</keyword>
<keyword evidence="1" id="KW-0812">Transmembrane</keyword>
<evidence type="ECO:0000313" key="2">
    <source>
        <dbReference type="EMBL" id="HIV85251.1"/>
    </source>
</evidence>
<name>A0A9D1PP05_9FIRM</name>
<dbReference type="Proteomes" id="UP000824162">
    <property type="component" value="Unassembled WGS sequence"/>
</dbReference>
<sequence>MTLKNKRQVLIINDIRSDKIEQAIFILRDEKDSRTHGVESDIVLEAHRIINGVLYSPSASCGGEKKHKKLMRAAVWLLSAAAAALLMILLLT</sequence>
<reference evidence="2" key="2">
    <citation type="submission" date="2021-04" db="EMBL/GenBank/DDBJ databases">
        <authorList>
            <person name="Gilroy R."/>
        </authorList>
    </citation>
    <scope>NUCLEOTIDE SEQUENCE</scope>
    <source>
        <strain evidence="2">5790</strain>
    </source>
</reference>
<keyword evidence="1" id="KW-1133">Transmembrane helix</keyword>
<dbReference type="EMBL" id="DXIJ01000005">
    <property type="protein sequence ID" value="HIV85251.1"/>
    <property type="molecule type" value="Genomic_DNA"/>
</dbReference>